<reference evidence="1" key="1">
    <citation type="submission" date="2020-11" db="EMBL/GenBank/DDBJ databases">
        <authorList>
            <consortium name="DOE Joint Genome Institute"/>
            <person name="Ahrendt S."/>
            <person name="Riley R."/>
            <person name="Andreopoulos W."/>
            <person name="Labutti K."/>
            <person name="Pangilinan J."/>
            <person name="Ruiz-Duenas F.J."/>
            <person name="Barrasa J.M."/>
            <person name="Sanchez-Garcia M."/>
            <person name="Camarero S."/>
            <person name="Miyauchi S."/>
            <person name="Serrano A."/>
            <person name="Linde D."/>
            <person name="Babiker R."/>
            <person name="Drula E."/>
            <person name="Ayuso-Fernandez I."/>
            <person name="Pacheco R."/>
            <person name="Padilla G."/>
            <person name="Ferreira P."/>
            <person name="Barriuso J."/>
            <person name="Kellner H."/>
            <person name="Castanera R."/>
            <person name="Alfaro M."/>
            <person name="Ramirez L."/>
            <person name="Pisabarro A.G."/>
            <person name="Kuo A."/>
            <person name="Tritt A."/>
            <person name="Lipzen A."/>
            <person name="He G."/>
            <person name="Yan M."/>
            <person name="Ng V."/>
            <person name="Cullen D."/>
            <person name="Martin F."/>
            <person name="Rosso M.-N."/>
            <person name="Henrissat B."/>
            <person name="Hibbett D."/>
            <person name="Martinez A.T."/>
            <person name="Grigoriev I.V."/>
        </authorList>
    </citation>
    <scope>NUCLEOTIDE SEQUENCE</scope>
    <source>
        <strain evidence="1">ATCC 90797</strain>
    </source>
</reference>
<gene>
    <name evidence="1" type="ORF">BDN71DRAFT_1509066</name>
</gene>
<sequence>MGYYVLSTGDDGNRHLPTTPIVFQIGDLVELQASLICIPNKGNFTVKLLLRSMILLNGKLTTQATTARTLIGPAAAPAPRRLKRRNPYAVDINTNTCRSHGSSPYPRINTNINDKGTSVALDAQADIAENADIDDGGRDECMDS</sequence>
<dbReference type="OrthoDB" id="3269456at2759"/>
<dbReference type="AlphaFoldDB" id="A0A9P6DE64"/>
<dbReference type="Proteomes" id="UP000807025">
    <property type="component" value="Unassembled WGS sequence"/>
</dbReference>
<evidence type="ECO:0000313" key="2">
    <source>
        <dbReference type="Proteomes" id="UP000807025"/>
    </source>
</evidence>
<organism evidence="1 2">
    <name type="scientific">Pleurotus eryngii</name>
    <name type="common">Boletus of the steppes</name>
    <dbReference type="NCBI Taxonomy" id="5323"/>
    <lineage>
        <taxon>Eukaryota</taxon>
        <taxon>Fungi</taxon>
        <taxon>Dikarya</taxon>
        <taxon>Basidiomycota</taxon>
        <taxon>Agaricomycotina</taxon>
        <taxon>Agaricomycetes</taxon>
        <taxon>Agaricomycetidae</taxon>
        <taxon>Agaricales</taxon>
        <taxon>Pleurotineae</taxon>
        <taxon>Pleurotaceae</taxon>
        <taxon>Pleurotus</taxon>
    </lineage>
</organism>
<accession>A0A9P6DE64</accession>
<name>A0A9P6DE64_PLEER</name>
<protein>
    <submittedName>
        <fullName evidence="1">Uncharacterized protein</fullName>
    </submittedName>
</protein>
<proteinExistence type="predicted"/>
<evidence type="ECO:0000313" key="1">
    <source>
        <dbReference type="EMBL" id="KAF9492848.1"/>
    </source>
</evidence>
<keyword evidence="2" id="KW-1185">Reference proteome</keyword>
<dbReference type="EMBL" id="MU154594">
    <property type="protein sequence ID" value="KAF9492848.1"/>
    <property type="molecule type" value="Genomic_DNA"/>
</dbReference>
<comment type="caution">
    <text evidence="1">The sequence shown here is derived from an EMBL/GenBank/DDBJ whole genome shotgun (WGS) entry which is preliminary data.</text>
</comment>